<dbReference type="EMBL" id="FUYN01000001">
    <property type="protein sequence ID" value="SKB31269.1"/>
    <property type="molecule type" value="Genomic_DNA"/>
</dbReference>
<dbReference type="PANTHER" id="PTHR43308:SF5">
    <property type="entry name" value="S-LAYER PROTEIN _ PEPTIDOGLYCAN ENDO-BETA-N-ACETYLGLUCOSAMINIDASE"/>
    <property type="match status" value="1"/>
</dbReference>
<dbReference type="PANTHER" id="PTHR43308">
    <property type="entry name" value="OUTER MEMBRANE PROTEIN ALPHA-RELATED"/>
    <property type="match status" value="1"/>
</dbReference>
<accession>A0A1T5A8T1</accession>
<evidence type="ECO:0000313" key="4">
    <source>
        <dbReference type="Proteomes" id="UP000243406"/>
    </source>
</evidence>
<dbReference type="Pfam" id="PF00395">
    <property type="entry name" value="SLH"/>
    <property type="match status" value="3"/>
</dbReference>
<keyword evidence="1" id="KW-0677">Repeat</keyword>
<feature type="domain" description="SLH" evidence="2">
    <location>
        <begin position="211"/>
        <end position="270"/>
    </location>
</feature>
<reference evidence="4" key="1">
    <citation type="submission" date="2017-02" db="EMBL/GenBank/DDBJ databases">
        <authorList>
            <person name="Varghese N."/>
            <person name="Submissions S."/>
        </authorList>
    </citation>
    <scope>NUCLEOTIDE SEQUENCE [LARGE SCALE GENOMIC DNA]</scope>
    <source>
        <strain evidence="4">ATCC 35199</strain>
    </source>
</reference>
<organism evidence="3 4">
    <name type="scientific">Acetoanaerobium noterae</name>
    <dbReference type="NCBI Taxonomy" id="745369"/>
    <lineage>
        <taxon>Bacteria</taxon>
        <taxon>Bacillati</taxon>
        <taxon>Bacillota</taxon>
        <taxon>Clostridia</taxon>
        <taxon>Peptostreptococcales</taxon>
        <taxon>Filifactoraceae</taxon>
        <taxon>Acetoanaerobium</taxon>
    </lineage>
</organism>
<dbReference type="PROSITE" id="PS51272">
    <property type="entry name" value="SLH"/>
    <property type="match status" value="3"/>
</dbReference>
<dbReference type="InterPro" id="IPR036374">
    <property type="entry name" value="OxRdtase_Mopterin-bd_sf"/>
</dbReference>
<gene>
    <name evidence="3" type="ORF">SAMN02745120_0867</name>
</gene>
<dbReference type="RefSeq" id="WP_159446386.1">
    <property type="nucleotide sequence ID" value="NZ_FUYN01000001.1"/>
</dbReference>
<feature type="domain" description="SLH" evidence="2">
    <location>
        <begin position="271"/>
        <end position="334"/>
    </location>
</feature>
<dbReference type="SUPFAM" id="SSF56524">
    <property type="entry name" value="Oxidoreductase molybdopterin-binding domain"/>
    <property type="match status" value="1"/>
</dbReference>
<keyword evidence="4" id="KW-1185">Reference proteome</keyword>
<evidence type="ECO:0000259" key="2">
    <source>
        <dbReference type="PROSITE" id="PS51272"/>
    </source>
</evidence>
<dbReference type="InterPro" id="IPR001119">
    <property type="entry name" value="SLH_dom"/>
</dbReference>
<dbReference type="Proteomes" id="UP000243406">
    <property type="component" value="Unassembled WGS sequence"/>
</dbReference>
<dbReference type="OrthoDB" id="9798386at2"/>
<name>A0A1T5A8T1_9FIRM</name>
<dbReference type="AlphaFoldDB" id="A0A1T5A8T1"/>
<protein>
    <submittedName>
        <fullName evidence="3">Oxidoreductase molybdopterin binding domain-containing protein</fullName>
    </submittedName>
</protein>
<dbReference type="InterPro" id="IPR051465">
    <property type="entry name" value="Cell_Envelope_Struct_Comp"/>
</dbReference>
<feature type="domain" description="SLH" evidence="2">
    <location>
        <begin position="342"/>
        <end position="398"/>
    </location>
</feature>
<evidence type="ECO:0000313" key="3">
    <source>
        <dbReference type="EMBL" id="SKB31269.1"/>
    </source>
</evidence>
<sequence>MLEDLLEKKEEVYVKMFGKKMRFVTSFLVLVMLIAQSAVFAQGGDKVAVELTGVGLKTELKLTLEDLKAMPAEAQIEDEYIYNSKTGEKSAKVKGVSLDYVLKEKAGVTANDAQVLFTASDGYAIDPQSLKDIFNPELKYVLAYEVDGQNINNDDNADSEEITVYRKVKTAGEFGTVFKMVVNISVGEAIETSNIPESSTTPESNTEETQAIVFNDITNEYKFAEVAIQELAKKGIINGMGEGKFNPEASLTRAQICTIMVASLGYEPKEYKGGFTDVDASDWFAPYVQAAVDAGLFTGYTDGSFKPEKAIIRQEIAVVAGKAAVKSGVVAEAKMTKFVMEKSKYVDKDMVPGWAGNSIAWLEAQGVFEGIATENFEPAKVVNRAEAASIVYNTLFKK</sequence>
<proteinExistence type="predicted"/>
<dbReference type="Gene3D" id="3.90.420.10">
    <property type="entry name" value="Oxidoreductase, molybdopterin-binding domain"/>
    <property type="match status" value="1"/>
</dbReference>
<evidence type="ECO:0000256" key="1">
    <source>
        <dbReference type="ARBA" id="ARBA00022737"/>
    </source>
</evidence>